<dbReference type="RefSeq" id="WP_157959407.1">
    <property type="nucleotide sequence ID" value="NZ_LS483254.1"/>
</dbReference>
<feature type="chain" id="PRO_5016093951" evidence="1">
    <location>
        <begin position="20"/>
        <end position="717"/>
    </location>
</feature>
<evidence type="ECO:0000313" key="3">
    <source>
        <dbReference type="Proteomes" id="UP000249818"/>
    </source>
</evidence>
<keyword evidence="3" id="KW-1185">Reference proteome</keyword>
<dbReference type="Proteomes" id="UP000249818">
    <property type="component" value="Chromosome BARAN1"/>
</dbReference>
<dbReference type="AlphaFoldDB" id="A0A2X3KIZ7"/>
<organism evidence="2 3">
    <name type="scientific">Candidatus Bipolaricaulis anaerobius</name>
    <dbReference type="NCBI Taxonomy" id="2026885"/>
    <lineage>
        <taxon>Bacteria</taxon>
        <taxon>Candidatus Bipolaricaulota</taxon>
        <taxon>Candidatus Bipolaricaulia</taxon>
        <taxon>Candidatus Bipolaricaulales</taxon>
        <taxon>Candidatus Bipolaricaulaceae</taxon>
        <taxon>Candidatus Bipolaricaulis</taxon>
    </lineage>
</organism>
<name>A0A2X3KIZ7_9BACT</name>
<accession>A0A2X3KIZ7</accession>
<dbReference type="KEGG" id="bana:BARAN1_0557"/>
<sequence>MRKCLALAVVLILGVAAVGQIEEVRDLGYGNKPFNPTDTGLVMRALLRDNDAGNLDPVYFTRLAVANVGTAAAEFEWVELRIEIAGQKRVLARSTGFPIAEVLLPRPVEERMLPDDGEAWIEVWVKVTEDIVHGHTVQPQIRLWWSEGDAGGTIELTDGVADTFVVDESFGAQGLPGPEGGVLNPGDVFLVAEAEVWDTPDVNAHQMYVVSVRVDGPRELIWTVDINNGVTRIEVPAGVEVQLPEPAFVAYDTYDEVRPGPVRLWVTVPPTFLPVEPVRVAPSWAVTVREGAQGPQAGSFAFSDPLPDTVVAAGLESLTVSVPDAGRVLTVVPATLAYSTLTLTDADRNQTPIRLDQLELGARGTVSSQITALELYDTGGRFLGFTDGIKPLPLFTPAGKPILLSDDGSFSLVTTLSLGGKMPLGGSLLLAHRVKVEEALPYDWLYNSAALTKFAGVQEVVPAKAIFFGQPKIQLAAVGSTVEITTDGETVGVFQGVLRYTPREPLSLEEVSLQLIAEPPYRITQESLDREKGELTFRVEAARAQARAGKLVTVQLVVGRVADPAVEVAVELTSVKLIDWAGIELPFTLSPGKATISLTAVTLGLEQVEGALRITADSAVIGTLGGAFTYEAGQPLSFTRVASPEPYAVAAFDPQAGVVSFRTALIPGNAPASGEILVAAFAAGGKVAVKLEIAELLDAQGKPYPFALPVDAVEVGP</sequence>
<gene>
    <name evidence="2" type="ORF">BARAN1_0557</name>
</gene>
<proteinExistence type="predicted"/>
<feature type="signal peptide" evidence="1">
    <location>
        <begin position="1"/>
        <end position="19"/>
    </location>
</feature>
<reference evidence="3" key="1">
    <citation type="submission" date="2018-05" db="EMBL/GenBank/DDBJ databases">
        <authorList>
            <person name="Hao L."/>
        </authorList>
    </citation>
    <scope>NUCLEOTIDE SEQUENCE [LARGE SCALE GENOMIC DNA]</scope>
</reference>
<evidence type="ECO:0000313" key="2">
    <source>
        <dbReference type="EMBL" id="SQD92581.1"/>
    </source>
</evidence>
<protein>
    <submittedName>
        <fullName evidence="2">Uncharacterized protein</fullName>
    </submittedName>
</protein>
<evidence type="ECO:0000256" key="1">
    <source>
        <dbReference type="SAM" id="SignalP"/>
    </source>
</evidence>
<keyword evidence="1" id="KW-0732">Signal</keyword>
<dbReference type="EMBL" id="LS483254">
    <property type="protein sequence ID" value="SQD92581.1"/>
    <property type="molecule type" value="Genomic_DNA"/>
</dbReference>